<dbReference type="AlphaFoldDB" id="A0A2I2G4E1"/>
<evidence type="ECO:0000256" key="2">
    <source>
        <dbReference type="ARBA" id="ARBA00010050"/>
    </source>
</evidence>
<dbReference type="Pfam" id="PF14938">
    <property type="entry name" value="SNAP"/>
    <property type="match status" value="1"/>
</dbReference>
<evidence type="ECO:0000256" key="3">
    <source>
        <dbReference type="ARBA" id="ARBA00022448"/>
    </source>
</evidence>
<keyword evidence="5 7" id="KW-0653">Protein transport</keyword>
<reference evidence="8 9" key="1">
    <citation type="submission" date="2016-12" db="EMBL/GenBank/DDBJ databases">
        <title>The genomes of Aspergillus section Nigri reveals drivers in fungal speciation.</title>
        <authorList>
            <consortium name="DOE Joint Genome Institute"/>
            <person name="Vesth T.C."/>
            <person name="Nybo J."/>
            <person name="Theobald S."/>
            <person name="Brandl J."/>
            <person name="Frisvad J.C."/>
            <person name="Nielsen K.F."/>
            <person name="Lyhne E.K."/>
            <person name="Kogle M.E."/>
            <person name="Kuo A."/>
            <person name="Riley R."/>
            <person name="Clum A."/>
            <person name="Nolan M."/>
            <person name="Lipzen A."/>
            <person name="Salamov A."/>
            <person name="Henrissat B."/>
            <person name="Wiebenga A."/>
            <person name="De Vries R.P."/>
            <person name="Grigoriev I.V."/>
            <person name="Mortensen U.H."/>
            <person name="Andersen M.R."/>
            <person name="Baker S.E."/>
        </authorList>
    </citation>
    <scope>NUCLEOTIDE SEQUENCE [LARGE SCALE GENOMIC DNA]</scope>
    <source>
        <strain evidence="8 9">IBT 23096</strain>
    </source>
</reference>
<comment type="function">
    <text evidence="7">Required for vesicular transport between the endoplasmic reticulum and the Golgi apparatus.</text>
</comment>
<evidence type="ECO:0000256" key="5">
    <source>
        <dbReference type="ARBA" id="ARBA00022927"/>
    </source>
</evidence>
<dbReference type="GO" id="GO:0035494">
    <property type="term" value="P:SNARE complex disassembly"/>
    <property type="evidence" value="ECO:0007669"/>
    <property type="project" value="TreeGrafter"/>
</dbReference>
<dbReference type="Proteomes" id="UP000234275">
    <property type="component" value="Unassembled WGS sequence"/>
</dbReference>
<dbReference type="GO" id="GO:0005774">
    <property type="term" value="C:vacuolar membrane"/>
    <property type="evidence" value="ECO:0007669"/>
    <property type="project" value="TreeGrafter"/>
</dbReference>
<evidence type="ECO:0000313" key="9">
    <source>
        <dbReference type="Proteomes" id="UP000234275"/>
    </source>
</evidence>
<keyword evidence="3 7" id="KW-0813">Transport</keyword>
<dbReference type="STRING" id="1392250.A0A2I2G4E1"/>
<proteinExistence type="inferred from homology"/>
<dbReference type="CDD" id="cd15832">
    <property type="entry name" value="SNAP"/>
    <property type="match status" value="1"/>
</dbReference>
<dbReference type="GeneID" id="36557074"/>
<dbReference type="GO" id="GO:0019905">
    <property type="term" value="F:syntaxin binding"/>
    <property type="evidence" value="ECO:0007669"/>
    <property type="project" value="TreeGrafter"/>
</dbReference>
<accession>A0A2I2G4E1</accession>
<dbReference type="InterPro" id="IPR000744">
    <property type="entry name" value="NSF_attach"/>
</dbReference>
<dbReference type="VEuPathDB" id="FungiDB:P170DRAFT_437481"/>
<name>A0A2I2G4E1_9EURO</name>
<keyword evidence="6 7" id="KW-0472">Membrane</keyword>
<evidence type="ECO:0000256" key="4">
    <source>
        <dbReference type="ARBA" id="ARBA00022892"/>
    </source>
</evidence>
<dbReference type="OrthoDB" id="9984275at2759"/>
<dbReference type="InterPro" id="IPR011990">
    <property type="entry name" value="TPR-like_helical_dom_sf"/>
</dbReference>
<dbReference type="GO" id="GO:0005483">
    <property type="term" value="F:soluble NSF attachment protein activity"/>
    <property type="evidence" value="ECO:0007669"/>
    <property type="project" value="TreeGrafter"/>
</dbReference>
<organism evidence="8 9">
    <name type="scientific">Aspergillus steynii IBT 23096</name>
    <dbReference type="NCBI Taxonomy" id="1392250"/>
    <lineage>
        <taxon>Eukaryota</taxon>
        <taxon>Fungi</taxon>
        <taxon>Dikarya</taxon>
        <taxon>Ascomycota</taxon>
        <taxon>Pezizomycotina</taxon>
        <taxon>Eurotiomycetes</taxon>
        <taxon>Eurotiomycetidae</taxon>
        <taxon>Eurotiales</taxon>
        <taxon>Aspergillaceae</taxon>
        <taxon>Aspergillus</taxon>
        <taxon>Aspergillus subgen. Circumdati</taxon>
    </lineage>
</organism>
<sequence>MAQDPRVLLQRADKALAGASGGFSFFGGRAEKYENAADLYTQAANAFRVQKQNKEAGLAFEKAASIQSQNLNEPDDAANSLTEAFKVYRKSDPEDATRVLSSAIQHYVLKGNLRRAATQQQYLAEVYEVELGDTKKAQEAYEKTAEWFESDNAEALANKHFLKAADLAALEGDYYKAIEHYERIGRSSISNNLMKWSVKDYFLKAGICHLASNDLVATNRALENYRDIDNTFASTREHQLLLDLAQAVEAGDQEGFADKLFQFDQLSKLDKWKTTLLLRIKNSIEEAGEDFS</sequence>
<dbReference type="FunFam" id="1.25.40.10:FF:000049">
    <property type="entry name" value="Alpha-soluble NSF attachment protein-like"/>
    <property type="match status" value="1"/>
</dbReference>
<evidence type="ECO:0000256" key="6">
    <source>
        <dbReference type="ARBA" id="ARBA00023136"/>
    </source>
</evidence>
<gene>
    <name evidence="8" type="ORF">P170DRAFT_437481</name>
</gene>
<dbReference type="GO" id="GO:0006886">
    <property type="term" value="P:intracellular protein transport"/>
    <property type="evidence" value="ECO:0007669"/>
    <property type="project" value="UniProtKB-UniRule"/>
</dbReference>
<dbReference type="EMBL" id="MSFO01000005">
    <property type="protein sequence ID" value="PLB47742.1"/>
    <property type="molecule type" value="Genomic_DNA"/>
</dbReference>
<dbReference type="PRINTS" id="PR00448">
    <property type="entry name" value="NSFATTACHMNT"/>
</dbReference>
<dbReference type="Gene3D" id="1.25.40.10">
    <property type="entry name" value="Tetratricopeptide repeat domain"/>
    <property type="match status" value="1"/>
</dbReference>
<dbReference type="GO" id="GO:0031201">
    <property type="term" value="C:SNARE complex"/>
    <property type="evidence" value="ECO:0007669"/>
    <property type="project" value="TreeGrafter"/>
</dbReference>
<dbReference type="PANTHER" id="PTHR13768:SF8">
    <property type="entry name" value="ALPHA-SOLUBLE NSF ATTACHMENT PROTEIN"/>
    <property type="match status" value="1"/>
</dbReference>
<dbReference type="RefSeq" id="XP_024703044.1">
    <property type="nucleotide sequence ID" value="XM_024849375.1"/>
</dbReference>
<evidence type="ECO:0000313" key="8">
    <source>
        <dbReference type="EMBL" id="PLB47742.1"/>
    </source>
</evidence>
<keyword evidence="9" id="KW-1185">Reference proteome</keyword>
<comment type="subcellular location">
    <subcellularLocation>
        <location evidence="1 7">Membrane</location>
        <topology evidence="1 7">Peripheral membrane protein</topology>
    </subcellularLocation>
</comment>
<comment type="similarity">
    <text evidence="2 7">Belongs to the SNAP family.</text>
</comment>
<dbReference type="SUPFAM" id="SSF48452">
    <property type="entry name" value="TPR-like"/>
    <property type="match status" value="1"/>
</dbReference>
<dbReference type="PANTHER" id="PTHR13768">
    <property type="entry name" value="SOLUBLE NSF ATTACHMENT PROTEIN SNAP"/>
    <property type="match status" value="1"/>
</dbReference>
<evidence type="ECO:0000256" key="7">
    <source>
        <dbReference type="RuleBase" id="RU367013"/>
    </source>
</evidence>
<evidence type="ECO:0000256" key="1">
    <source>
        <dbReference type="ARBA" id="ARBA00004170"/>
    </source>
</evidence>
<protein>
    <submittedName>
        <fullName evidence="8">Vesicular-fusion protein Sec17</fullName>
    </submittedName>
</protein>
<keyword evidence="4 7" id="KW-0931">ER-Golgi transport</keyword>
<comment type="caution">
    <text evidence="8">The sequence shown here is derived from an EMBL/GenBank/DDBJ whole genome shotgun (WGS) entry which is preliminary data.</text>
</comment>